<dbReference type="EMBL" id="CP158367">
    <property type="protein sequence ID" value="XBX74339.1"/>
    <property type="molecule type" value="Genomic_DNA"/>
</dbReference>
<feature type="transmembrane region" description="Helical" evidence="1">
    <location>
        <begin position="143"/>
        <end position="165"/>
    </location>
</feature>
<feature type="transmembrane region" description="Helical" evidence="1">
    <location>
        <begin position="121"/>
        <end position="137"/>
    </location>
</feature>
<dbReference type="RefSeq" id="WP_350343093.1">
    <property type="nucleotide sequence ID" value="NZ_CP158367.1"/>
</dbReference>
<dbReference type="AlphaFoldDB" id="A0AAU7VJY0"/>
<keyword evidence="1" id="KW-0812">Transmembrane</keyword>
<dbReference type="InterPro" id="IPR021359">
    <property type="entry name" value="DUF2812"/>
</dbReference>
<proteinExistence type="predicted"/>
<accession>A0AAU7VJY0</accession>
<keyword evidence="1" id="KW-1133">Transmembrane helix</keyword>
<evidence type="ECO:0000256" key="1">
    <source>
        <dbReference type="SAM" id="Phobius"/>
    </source>
</evidence>
<evidence type="ECO:0000313" key="2">
    <source>
        <dbReference type="EMBL" id="XBX74339.1"/>
    </source>
</evidence>
<sequence>MKEKKYVLIGGYAFLEKNDMKKLKNLAKQGWLIDGVVLPILCYRFKKGEPKNLDFAVDYQKNVGEDYFSLFKSAGWKHELTLGDELHLFSAPEGIKPIYTDNTSKFDNLETIAGKFKVSSIYSLIIFTSLIIISRFLQEINIIYYILITISFVAVIFTSLPYLGYKYKLKKMRKN</sequence>
<keyword evidence="1" id="KW-0472">Membrane</keyword>
<reference evidence="2" key="2">
    <citation type="submission" date="2024-06" db="EMBL/GenBank/DDBJ databases">
        <authorList>
            <person name="Petrova K.O."/>
            <person name="Toshchakov S.V."/>
            <person name="Boltjanskaja Y.V."/>
            <person name="Kevbrin V."/>
        </authorList>
    </citation>
    <scope>NUCLEOTIDE SEQUENCE</scope>
    <source>
        <strain evidence="2">Z-910T</strain>
    </source>
</reference>
<name>A0AAU7VJY0_9FIRM</name>
<protein>
    <submittedName>
        <fullName evidence="2">DUF2812 domain-containing protein</fullName>
    </submittedName>
</protein>
<dbReference type="Pfam" id="PF11193">
    <property type="entry name" value="DUF2812"/>
    <property type="match status" value="1"/>
</dbReference>
<reference evidence="2" key="1">
    <citation type="journal article" date="2013" name="Extremophiles">
        <title>Proteinivorax tanatarense gen. nov., sp. nov., an anaerobic, haloalkaliphilic, proteolytic bacterium isolated from a decaying algal bloom, and proposal of Proteinivoraceae fam. nov.</title>
        <authorList>
            <person name="Kevbrin V."/>
            <person name="Boltyanskaya Y."/>
            <person name="Zhilina T."/>
            <person name="Kolganova T."/>
            <person name="Lavrentjeva E."/>
            <person name="Kuznetsov B."/>
        </authorList>
    </citation>
    <scope>NUCLEOTIDE SEQUENCE</scope>
    <source>
        <strain evidence="2">Z-910T</strain>
    </source>
</reference>
<gene>
    <name evidence="2" type="ORF">PRVXT_002373</name>
</gene>
<organism evidence="2">
    <name type="scientific">Proteinivorax tanatarense</name>
    <dbReference type="NCBI Taxonomy" id="1260629"/>
    <lineage>
        <taxon>Bacteria</taxon>
        <taxon>Bacillati</taxon>
        <taxon>Bacillota</taxon>
        <taxon>Clostridia</taxon>
        <taxon>Eubacteriales</taxon>
        <taxon>Proteinivoracaceae</taxon>
        <taxon>Proteinivorax</taxon>
    </lineage>
</organism>